<feature type="transmembrane region" description="Helical" evidence="7">
    <location>
        <begin position="181"/>
        <end position="202"/>
    </location>
</feature>
<keyword evidence="3" id="KW-1003">Cell membrane</keyword>
<evidence type="ECO:0000256" key="3">
    <source>
        <dbReference type="ARBA" id="ARBA00022475"/>
    </source>
</evidence>
<comment type="caution">
    <text evidence="8">The sequence shown here is derived from an EMBL/GenBank/DDBJ whole genome shotgun (WGS) entry which is preliminary data.</text>
</comment>
<feature type="transmembrane region" description="Helical" evidence="7">
    <location>
        <begin position="375"/>
        <end position="394"/>
    </location>
</feature>
<evidence type="ECO:0000256" key="2">
    <source>
        <dbReference type="ARBA" id="ARBA00022448"/>
    </source>
</evidence>
<feature type="transmembrane region" description="Helical" evidence="7">
    <location>
        <begin position="68"/>
        <end position="90"/>
    </location>
</feature>
<feature type="transmembrane region" description="Helical" evidence="7">
    <location>
        <begin position="21"/>
        <end position="42"/>
    </location>
</feature>
<evidence type="ECO:0000256" key="5">
    <source>
        <dbReference type="ARBA" id="ARBA00022989"/>
    </source>
</evidence>
<keyword evidence="6 7" id="KW-0472">Membrane</keyword>
<dbReference type="PIRSF" id="PIRSF006603">
    <property type="entry name" value="DinF"/>
    <property type="match status" value="1"/>
</dbReference>
<dbReference type="InterPro" id="IPR048279">
    <property type="entry name" value="MdtK-like"/>
</dbReference>
<dbReference type="GO" id="GO:0042910">
    <property type="term" value="F:xenobiotic transmembrane transporter activity"/>
    <property type="evidence" value="ECO:0007669"/>
    <property type="project" value="InterPro"/>
</dbReference>
<feature type="transmembrane region" description="Helical" evidence="7">
    <location>
        <begin position="255"/>
        <end position="279"/>
    </location>
</feature>
<sequence length="467" mass="50551">MLLHNNANVKIPERDILEGNILRVIFALGWPVMVTSLLEIGYNMADTFWLGRWGGGANATNAVAAMEIAWPIIFVMISISLGFGVAGISLVSQYTGAGRVDKAAESAGQLVSLGILMSIILSIAGILIAPYFLKIMNVDPAVERYAYQYMVIIFLGIPFMFITAIFVSALRSYGDPITPMLVDSLGVGANIILDPIFINGFFGFPELGVVGAALATVITRSISSAIALYLLFHGISGLKIKLKHLRLKWNFAKKVFQIGLPASAGQFSSAFGFFILAWIIASLPNSTVALAAYGVGDRIINITFIVVDGIGMGMATMIGHALGAEKYERAREAFKTSLRITFLILAIGTALIMIFRHQMVAFFVPQSPNVIEEGAKFLIIFGIGIPFFGIIATVEGLYRGAGYTVPLMIIDIVRLWVFRIAFSYLLGIFFALGSTGVWIGMAISNIASAILAIGFYLSGSWKRRVIE</sequence>
<evidence type="ECO:0000256" key="4">
    <source>
        <dbReference type="ARBA" id="ARBA00022692"/>
    </source>
</evidence>
<feature type="transmembrane region" description="Helical" evidence="7">
    <location>
        <begin position="299"/>
        <end position="324"/>
    </location>
</feature>
<accession>A0A7J3TAE7</accession>
<keyword evidence="5 7" id="KW-1133">Transmembrane helix</keyword>
<dbReference type="PANTHER" id="PTHR43549">
    <property type="entry name" value="MULTIDRUG RESISTANCE PROTEIN YPNP-RELATED"/>
    <property type="match status" value="1"/>
</dbReference>
<dbReference type="Proteomes" id="UP000886130">
    <property type="component" value="Unassembled WGS sequence"/>
</dbReference>
<gene>
    <name evidence="8" type="ORF">ENL31_00225</name>
</gene>
<dbReference type="PANTHER" id="PTHR43549:SF2">
    <property type="entry name" value="MULTIDRUG RESISTANCE PROTEIN NORM-RELATED"/>
    <property type="match status" value="1"/>
</dbReference>
<evidence type="ECO:0000313" key="8">
    <source>
        <dbReference type="EMBL" id="HHE75538.1"/>
    </source>
</evidence>
<evidence type="ECO:0000256" key="1">
    <source>
        <dbReference type="ARBA" id="ARBA00004651"/>
    </source>
</evidence>
<proteinExistence type="predicted"/>
<dbReference type="GO" id="GO:0015297">
    <property type="term" value="F:antiporter activity"/>
    <property type="evidence" value="ECO:0007669"/>
    <property type="project" value="InterPro"/>
</dbReference>
<feature type="transmembrane region" description="Helical" evidence="7">
    <location>
        <begin position="208"/>
        <end position="234"/>
    </location>
</feature>
<dbReference type="InterPro" id="IPR002528">
    <property type="entry name" value="MATE_fam"/>
</dbReference>
<keyword evidence="4 7" id="KW-0812">Transmembrane</keyword>
<dbReference type="AlphaFoldDB" id="A0A7J3TAE7"/>
<feature type="transmembrane region" description="Helical" evidence="7">
    <location>
        <begin position="415"/>
        <end position="432"/>
    </location>
</feature>
<evidence type="ECO:0000256" key="6">
    <source>
        <dbReference type="ARBA" id="ARBA00023136"/>
    </source>
</evidence>
<dbReference type="NCBIfam" id="TIGR00797">
    <property type="entry name" value="matE"/>
    <property type="match status" value="1"/>
</dbReference>
<dbReference type="InterPro" id="IPR052031">
    <property type="entry name" value="Membrane_Transporter-Flippase"/>
</dbReference>
<name>A0A7J3TAE7_9ARCH</name>
<feature type="transmembrane region" description="Helical" evidence="7">
    <location>
        <begin position="110"/>
        <end position="133"/>
    </location>
</feature>
<reference evidence="8" key="1">
    <citation type="journal article" date="2020" name="mSystems">
        <title>Genome- and Community-Level Interaction Insights into Carbon Utilization and Element Cycling Functions of Hydrothermarchaeota in Hydrothermal Sediment.</title>
        <authorList>
            <person name="Zhou Z."/>
            <person name="Liu Y."/>
            <person name="Xu W."/>
            <person name="Pan J."/>
            <person name="Luo Z.H."/>
            <person name="Li M."/>
        </authorList>
    </citation>
    <scope>NUCLEOTIDE SEQUENCE [LARGE SCALE GENOMIC DNA]</scope>
    <source>
        <strain evidence="8">HyVt-85</strain>
    </source>
</reference>
<protein>
    <submittedName>
        <fullName evidence="8">MATE family efflux transporter</fullName>
    </submittedName>
</protein>
<dbReference type="GO" id="GO:0005886">
    <property type="term" value="C:plasma membrane"/>
    <property type="evidence" value="ECO:0007669"/>
    <property type="project" value="UniProtKB-SubCell"/>
</dbReference>
<comment type="subcellular location">
    <subcellularLocation>
        <location evidence="1">Cell membrane</location>
        <topology evidence="1">Multi-pass membrane protein</topology>
    </subcellularLocation>
</comment>
<dbReference type="EMBL" id="DRTM01000017">
    <property type="protein sequence ID" value="HHE75538.1"/>
    <property type="molecule type" value="Genomic_DNA"/>
</dbReference>
<keyword evidence="2" id="KW-0813">Transport</keyword>
<evidence type="ECO:0000256" key="7">
    <source>
        <dbReference type="SAM" id="Phobius"/>
    </source>
</evidence>
<organism evidence="8">
    <name type="scientific">Candidatus Aciduliprofundum boonei</name>
    <dbReference type="NCBI Taxonomy" id="379547"/>
    <lineage>
        <taxon>Archaea</taxon>
        <taxon>Methanobacteriati</taxon>
        <taxon>Thermoplasmatota</taxon>
        <taxon>DHVE2 group</taxon>
        <taxon>Candidatus Aciduliprofundum</taxon>
    </lineage>
</organism>
<dbReference type="CDD" id="cd13142">
    <property type="entry name" value="MATE_like_12"/>
    <property type="match status" value="1"/>
</dbReference>
<dbReference type="Pfam" id="PF01554">
    <property type="entry name" value="MatE"/>
    <property type="match status" value="2"/>
</dbReference>
<feature type="transmembrane region" description="Helical" evidence="7">
    <location>
        <begin position="145"/>
        <end position="169"/>
    </location>
</feature>
<feature type="transmembrane region" description="Helical" evidence="7">
    <location>
        <begin position="336"/>
        <end position="355"/>
    </location>
</feature>
<feature type="transmembrane region" description="Helical" evidence="7">
    <location>
        <begin position="438"/>
        <end position="457"/>
    </location>
</feature>